<feature type="binding site" evidence="5">
    <location>
        <position position="191"/>
    </location>
    <ligand>
        <name>biotin</name>
        <dbReference type="ChEBI" id="CHEBI:57586"/>
    </ligand>
</feature>
<dbReference type="SUPFAM" id="SSF50037">
    <property type="entry name" value="C-terminal domain of transcriptional repressors"/>
    <property type="match status" value="1"/>
</dbReference>
<dbReference type="GO" id="GO:0009249">
    <property type="term" value="P:protein lipoylation"/>
    <property type="evidence" value="ECO:0007669"/>
    <property type="project" value="UniProtKB-ARBA"/>
</dbReference>
<reference evidence="8" key="1">
    <citation type="submission" date="2017-01" db="EMBL/GenBank/DDBJ databases">
        <authorList>
            <person name="Varghese N."/>
            <person name="Submissions S."/>
        </authorList>
    </citation>
    <scope>NUCLEOTIDE SEQUENCE [LARGE SCALE GENOMIC DNA]</scope>
    <source>
        <strain evidence="8">MNA4</strain>
    </source>
</reference>
<dbReference type="AlphaFoldDB" id="A0A1U7PKI0"/>
<dbReference type="EC" id="6.3.4.15" evidence="5"/>
<dbReference type="GO" id="GO:0003677">
    <property type="term" value="F:DNA binding"/>
    <property type="evidence" value="ECO:0007669"/>
    <property type="project" value="UniProtKB-UniRule"/>
</dbReference>
<organism evidence="7 8">
    <name type="scientific">Edaphobacillus lindanitolerans</name>
    <dbReference type="NCBI Taxonomy" id="550447"/>
    <lineage>
        <taxon>Bacteria</taxon>
        <taxon>Bacillati</taxon>
        <taxon>Bacillota</taxon>
        <taxon>Bacilli</taxon>
        <taxon>Bacillales</taxon>
        <taxon>Bacillaceae</taxon>
        <taxon>Edaphobacillus</taxon>
    </lineage>
</organism>
<feature type="domain" description="BPL/LPL catalytic" evidence="6">
    <location>
        <begin position="83"/>
        <end position="264"/>
    </location>
</feature>
<feature type="binding site" evidence="5">
    <location>
        <position position="120"/>
    </location>
    <ligand>
        <name>biotin</name>
        <dbReference type="ChEBI" id="CHEBI:57586"/>
    </ligand>
</feature>
<dbReference type="InterPro" id="IPR013196">
    <property type="entry name" value="HTH_11"/>
</dbReference>
<dbReference type="SUPFAM" id="SSF46785">
    <property type="entry name" value="Winged helix' DNA-binding domain"/>
    <property type="match status" value="1"/>
</dbReference>
<dbReference type="InterPro" id="IPR030855">
    <property type="entry name" value="Bifunct_BirA"/>
</dbReference>
<dbReference type="InterPro" id="IPR004408">
    <property type="entry name" value="Biotin_CoA_COase_ligase"/>
</dbReference>
<keyword evidence="2 5" id="KW-0547">Nucleotide-binding</keyword>
<comment type="caution">
    <text evidence="5">Lacks conserved residue(s) required for the propagation of feature annotation.</text>
</comment>
<keyword evidence="3 5" id="KW-0067">ATP-binding</keyword>
<dbReference type="Gene3D" id="1.10.10.10">
    <property type="entry name" value="Winged helix-like DNA-binding domain superfamily/Winged helix DNA-binding domain"/>
    <property type="match status" value="1"/>
</dbReference>
<dbReference type="CDD" id="cd16442">
    <property type="entry name" value="BPL"/>
    <property type="match status" value="1"/>
</dbReference>
<evidence type="ECO:0000256" key="5">
    <source>
        <dbReference type="HAMAP-Rule" id="MF_00978"/>
    </source>
</evidence>
<evidence type="ECO:0000256" key="1">
    <source>
        <dbReference type="ARBA" id="ARBA00022598"/>
    </source>
</evidence>
<comment type="similarity">
    <text evidence="5">Belongs to the biotin--protein ligase family.</text>
</comment>
<gene>
    <name evidence="5" type="primary">birA</name>
    <name evidence="7" type="ORF">SAMN05428946_0059</name>
</gene>
<dbReference type="InterPro" id="IPR008988">
    <property type="entry name" value="Transcriptional_repressor_C"/>
</dbReference>
<evidence type="ECO:0000256" key="2">
    <source>
        <dbReference type="ARBA" id="ARBA00022741"/>
    </source>
</evidence>
<dbReference type="PANTHER" id="PTHR12835:SF5">
    <property type="entry name" value="BIOTIN--PROTEIN LIGASE"/>
    <property type="match status" value="1"/>
</dbReference>
<dbReference type="InterPro" id="IPR003142">
    <property type="entry name" value="BPL_C"/>
</dbReference>
<dbReference type="GO" id="GO:0006355">
    <property type="term" value="P:regulation of DNA-templated transcription"/>
    <property type="evidence" value="ECO:0007669"/>
    <property type="project" value="UniProtKB-UniRule"/>
</dbReference>
<keyword evidence="5" id="KW-0238">DNA-binding</keyword>
<dbReference type="GO" id="GO:0005737">
    <property type="term" value="C:cytoplasm"/>
    <property type="evidence" value="ECO:0007669"/>
    <property type="project" value="TreeGrafter"/>
</dbReference>
<comment type="catalytic activity">
    <reaction evidence="5">
        <text>biotin + L-lysyl-[protein] + ATP = N(6)-biotinyl-L-lysyl-[protein] + AMP + diphosphate + H(+)</text>
        <dbReference type="Rhea" id="RHEA:11756"/>
        <dbReference type="Rhea" id="RHEA-COMP:9752"/>
        <dbReference type="Rhea" id="RHEA-COMP:10505"/>
        <dbReference type="ChEBI" id="CHEBI:15378"/>
        <dbReference type="ChEBI" id="CHEBI:29969"/>
        <dbReference type="ChEBI" id="CHEBI:30616"/>
        <dbReference type="ChEBI" id="CHEBI:33019"/>
        <dbReference type="ChEBI" id="CHEBI:57586"/>
        <dbReference type="ChEBI" id="CHEBI:83144"/>
        <dbReference type="ChEBI" id="CHEBI:456215"/>
        <dbReference type="EC" id="6.3.4.15"/>
    </reaction>
</comment>
<keyword evidence="5" id="KW-0804">Transcription</keyword>
<dbReference type="PROSITE" id="PS51733">
    <property type="entry name" value="BPL_LPL_CATALYTIC"/>
    <property type="match status" value="1"/>
</dbReference>
<dbReference type="Gene3D" id="2.30.30.100">
    <property type="match status" value="1"/>
</dbReference>
<dbReference type="InterPro" id="IPR036388">
    <property type="entry name" value="WH-like_DNA-bd_sf"/>
</dbReference>
<keyword evidence="1 5" id="KW-0436">Ligase</keyword>
<evidence type="ECO:0000256" key="3">
    <source>
        <dbReference type="ARBA" id="ARBA00022840"/>
    </source>
</evidence>
<evidence type="ECO:0000256" key="4">
    <source>
        <dbReference type="ARBA" id="ARBA00023267"/>
    </source>
</evidence>
<dbReference type="Proteomes" id="UP000187550">
    <property type="component" value="Unassembled WGS sequence"/>
</dbReference>
<name>A0A1U7PKI0_9BACI</name>
<keyword evidence="8" id="KW-1185">Reference proteome</keyword>
<dbReference type="STRING" id="550447.SAMN05428946_0059"/>
<dbReference type="SUPFAM" id="SSF55681">
    <property type="entry name" value="Class II aaRS and biotin synthetases"/>
    <property type="match status" value="1"/>
</dbReference>
<accession>A0A1U7PKI0</accession>
<dbReference type="GO" id="GO:0005524">
    <property type="term" value="F:ATP binding"/>
    <property type="evidence" value="ECO:0007669"/>
    <property type="project" value="UniProtKB-UniRule"/>
</dbReference>
<dbReference type="OrthoDB" id="9807064at2"/>
<dbReference type="NCBIfam" id="TIGR00121">
    <property type="entry name" value="birA_ligase"/>
    <property type="match status" value="1"/>
</dbReference>
<dbReference type="Pfam" id="PF08279">
    <property type="entry name" value="HTH_11"/>
    <property type="match status" value="1"/>
</dbReference>
<dbReference type="GO" id="GO:0016740">
    <property type="term" value="F:transferase activity"/>
    <property type="evidence" value="ECO:0007669"/>
    <property type="project" value="UniProtKB-ARBA"/>
</dbReference>
<dbReference type="InterPro" id="IPR036390">
    <property type="entry name" value="WH_DNA-bd_sf"/>
</dbReference>
<dbReference type="Pfam" id="PF03099">
    <property type="entry name" value="BPL_LplA_LipB"/>
    <property type="match status" value="1"/>
</dbReference>
<proteinExistence type="inferred from homology"/>
<sequence>MDSTVKDKESLLARLLKAGGEPLSGQVLAEEAGVSRTAIWKWIKELEEEGYMIRPVRKKGYVLEGVPDVLSPGLLKKHLAGDGFVTRILHFETVDSTMPIAHREAQEGAADGTVIVAEEQTSGKGRLARPWMSTAGKGIWMSVILKPDIPPHKAPQFTLIAAVSVCRAIREVSGTDARIKWPNDLLINGRKVTGILTELQADPDRVQAIIIGVGINVNQQPEDFPEELRSIATSVGHEAGQKIDRARLAAEVLRRLGEYSRLYLKEGFPPIKRMWEEDAVTIGRRVKAVTMRETLTGTAVGITDDGVLELRLDDGTVRGIYSADIELQD</sequence>
<protein>
    <recommendedName>
        <fullName evidence="5">Bifunctional ligase/repressor BirA</fullName>
    </recommendedName>
    <alternativeName>
        <fullName evidence="5">Biotin--[acetyl-CoA-carboxylase] ligase</fullName>
        <ecNumber evidence="5">6.3.4.15</ecNumber>
    </alternativeName>
    <alternativeName>
        <fullName evidence="5">Biotin--protein ligase</fullName>
    </alternativeName>
    <alternativeName>
        <fullName evidence="5">Biotin-[acetyl-CoA carboxylase] synthetase</fullName>
    </alternativeName>
</protein>
<dbReference type="RefSeq" id="WP_076756386.1">
    <property type="nucleotide sequence ID" value="NZ_FTPL01000001.1"/>
</dbReference>
<dbReference type="PANTHER" id="PTHR12835">
    <property type="entry name" value="BIOTIN PROTEIN LIGASE"/>
    <property type="match status" value="1"/>
</dbReference>
<dbReference type="Pfam" id="PF02237">
    <property type="entry name" value="BPL_C"/>
    <property type="match status" value="1"/>
</dbReference>
<dbReference type="InterPro" id="IPR045864">
    <property type="entry name" value="aa-tRNA-synth_II/BPL/LPL"/>
</dbReference>
<evidence type="ECO:0000313" key="8">
    <source>
        <dbReference type="Proteomes" id="UP000187550"/>
    </source>
</evidence>
<dbReference type="HAMAP" id="MF_00978">
    <property type="entry name" value="Bifunct_BirA"/>
    <property type="match status" value="1"/>
</dbReference>
<evidence type="ECO:0000313" key="7">
    <source>
        <dbReference type="EMBL" id="SIT66335.1"/>
    </source>
</evidence>
<evidence type="ECO:0000259" key="6">
    <source>
        <dbReference type="PROSITE" id="PS51733"/>
    </source>
</evidence>
<feature type="DNA-binding region" description="H-T-H motif" evidence="5">
    <location>
        <begin position="25"/>
        <end position="44"/>
    </location>
</feature>
<keyword evidence="5" id="KW-0678">Repressor</keyword>
<dbReference type="Gene3D" id="3.30.930.10">
    <property type="entry name" value="Bira Bifunctional Protein, Domain 2"/>
    <property type="match status" value="1"/>
</dbReference>
<comment type="function">
    <text evidence="5">Acts both as a biotin--[acetyl-CoA-carboxylase] ligase and a repressor.</text>
</comment>
<dbReference type="InterPro" id="IPR004143">
    <property type="entry name" value="BPL_LPL_catalytic"/>
</dbReference>
<dbReference type="EMBL" id="FTPL01000001">
    <property type="protein sequence ID" value="SIT66335.1"/>
    <property type="molecule type" value="Genomic_DNA"/>
</dbReference>
<dbReference type="GO" id="GO:0004077">
    <property type="term" value="F:biotin--[biotin carboxyl-carrier protein] ligase activity"/>
    <property type="evidence" value="ECO:0007669"/>
    <property type="project" value="UniProtKB-UniRule"/>
</dbReference>
<keyword evidence="4 5" id="KW-0092">Biotin</keyword>
<keyword evidence="5" id="KW-0805">Transcription regulation</keyword>